<keyword evidence="4 10" id="KW-0812">Transmembrane</keyword>
<dbReference type="PANTHER" id="PTHR21137:SF35">
    <property type="entry name" value="ODORANT RECEPTOR 19A-RELATED"/>
    <property type="match status" value="1"/>
</dbReference>
<evidence type="ECO:0000256" key="10">
    <source>
        <dbReference type="RuleBase" id="RU351113"/>
    </source>
</evidence>
<comment type="subcellular location">
    <subcellularLocation>
        <location evidence="1 10">Cell membrane</location>
        <topology evidence="1 10">Multi-pass membrane protein</topology>
    </subcellularLocation>
</comment>
<keyword evidence="2" id="KW-1003">Cell membrane</keyword>
<dbReference type="Pfam" id="PF02949">
    <property type="entry name" value="7tm_6"/>
    <property type="match status" value="1"/>
</dbReference>
<feature type="transmembrane region" description="Helical" evidence="10">
    <location>
        <begin position="387"/>
        <end position="404"/>
    </location>
</feature>
<feature type="transmembrane region" description="Helical" evidence="10">
    <location>
        <begin position="310"/>
        <end position="329"/>
    </location>
</feature>
<evidence type="ECO:0000313" key="11">
    <source>
        <dbReference type="EMBL" id="KAL0118851.1"/>
    </source>
</evidence>
<feature type="transmembrane region" description="Helical" evidence="10">
    <location>
        <begin position="280"/>
        <end position="304"/>
    </location>
</feature>
<evidence type="ECO:0000256" key="6">
    <source>
        <dbReference type="ARBA" id="ARBA00022989"/>
    </source>
</evidence>
<evidence type="ECO:0000256" key="2">
    <source>
        <dbReference type="ARBA" id="ARBA00022475"/>
    </source>
</evidence>
<keyword evidence="12" id="KW-1185">Reference proteome</keyword>
<comment type="similarity">
    <text evidence="10">Belongs to the insect chemoreceptor superfamily. Heteromeric odorant receptor channel (TC 1.A.69) family.</text>
</comment>
<evidence type="ECO:0000256" key="7">
    <source>
        <dbReference type="ARBA" id="ARBA00023136"/>
    </source>
</evidence>
<gene>
    <name evidence="11" type="ORF">PUN28_009470</name>
</gene>
<dbReference type="GO" id="GO:0004984">
    <property type="term" value="F:olfactory receptor activity"/>
    <property type="evidence" value="ECO:0007669"/>
    <property type="project" value="InterPro"/>
</dbReference>
<organism evidence="11 12">
    <name type="scientific">Cardiocondyla obscurior</name>
    <dbReference type="NCBI Taxonomy" id="286306"/>
    <lineage>
        <taxon>Eukaryota</taxon>
        <taxon>Metazoa</taxon>
        <taxon>Ecdysozoa</taxon>
        <taxon>Arthropoda</taxon>
        <taxon>Hexapoda</taxon>
        <taxon>Insecta</taxon>
        <taxon>Pterygota</taxon>
        <taxon>Neoptera</taxon>
        <taxon>Endopterygota</taxon>
        <taxon>Hymenoptera</taxon>
        <taxon>Apocrita</taxon>
        <taxon>Aculeata</taxon>
        <taxon>Formicoidea</taxon>
        <taxon>Formicidae</taxon>
        <taxon>Myrmicinae</taxon>
        <taxon>Cardiocondyla</taxon>
    </lineage>
</organism>
<evidence type="ECO:0000313" key="12">
    <source>
        <dbReference type="Proteomes" id="UP001430953"/>
    </source>
</evidence>
<feature type="transmembrane region" description="Helical" evidence="10">
    <location>
        <begin position="28"/>
        <end position="46"/>
    </location>
</feature>
<dbReference type="GO" id="GO:0007165">
    <property type="term" value="P:signal transduction"/>
    <property type="evidence" value="ECO:0007669"/>
    <property type="project" value="UniProtKB-KW"/>
</dbReference>
<evidence type="ECO:0000256" key="9">
    <source>
        <dbReference type="ARBA" id="ARBA00023224"/>
    </source>
</evidence>
<keyword evidence="6 10" id="KW-1133">Transmembrane helix</keyword>
<sequence>MQSAVKRYYSINKSLLSKLGGWPTQSRFMKILLPTIITSFIFSIGFLEFVRLSETWRSMTEDCECFILIIITIGGYIKLYIIVLKNKNIEQMLSLIDYHWRVFTHSMEVQIMHEYAVIGRKMAISYAVAVMIYSLMSLYMLIPVTPQLLDLLMPLNKSRPYKYLFDVDYGFDREVYYYPVLLHSYLTTVLTMSVMIITDTSYMSLAQHACSLFAAIGYRLENLISEKNSKGSGRFKDADAMCRWKSRDYENEIYREFVSLLRKHQLSLQYVRLLDSSFELYSFMLLFITIIIMSLLGIQIISLMNRKEEMIRYVAIVIGAFIHLFVLSYPGQRIMDHSTDVFHKAYSMLWYKTSRRTTQLLSILLYRGLTPCTLTAGKIYVLSMANYASMIQAAVSYFTALSSFR</sequence>
<keyword evidence="3 10" id="KW-0716">Sensory transduction</keyword>
<dbReference type="GO" id="GO:0005886">
    <property type="term" value="C:plasma membrane"/>
    <property type="evidence" value="ECO:0007669"/>
    <property type="project" value="UniProtKB-SubCell"/>
</dbReference>
<evidence type="ECO:0000256" key="8">
    <source>
        <dbReference type="ARBA" id="ARBA00023170"/>
    </source>
</evidence>
<dbReference type="InterPro" id="IPR004117">
    <property type="entry name" value="7tm6_olfct_rcpt"/>
</dbReference>
<dbReference type="Proteomes" id="UP001430953">
    <property type="component" value="Unassembled WGS sequence"/>
</dbReference>
<dbReference type="PANTHER" id="PTHR21137">
    <property type="entry name" value="ODORANT RECEPTOR"/>
    <property type="match status" value="1"/>
</dbReference>
<keyword evidence="8 10" id="KW-0675">Receptor</keyword>
<feature type="transmembrane region" description="Helical" evidence="10">
    <location>
        <begin position="66"/>
        <end position="84"/>
    </location>
</feature>
<evidence type="ECO:0000256" key="3">
    <source>
        <dbReference type="ARBA" id="ARBA00022606"/>
    </source>
</evidence>
<reference evidence="11 12" key="1">
    <citation type="submission" date="2023-03" db="EMBL/GenBank/DDBJ databases">
        <title>High recombination rates correlate with genetic variation in Cardiocondyla obscurior ants.</title>
        <authorList>
            <person name="Errbii M."/>
        </authorList>
    </citation>
    <scope>NUCLEOTIDE SEQUENCE [LARGE SCALE GENOMIC DNA]</scope>
    <source>
        <strain evidence="11">Alpha-2009</strain>
        <tissue evidence="11">Whole body</tissue>
    </source>
</reference>
<feature type="transmembrane region" description="Helical" evidence="10">
    <location>
        <begin position="176"/>
        <end position="197"/>
    </location>
</feature>
<accession>A0AAW2FSA7</accession>
<evidence type="ECO:0000256" key="1">
    <source>
        <dbReference type="ARBA" id="ARBA00004651"/>
    </source>
</evidence>
<name>A0AAW2FSA7_9HYME</name>
<comment type="caution">
    <text evidence="11">The sequence shown here is derived from an EMBL/GenBank/DDBJ whole genome shotgun (WGS) entry which is preliminary data.</text>
</comment>
<keyword evidence="9 10" id="KW-0807">Transducer</keyword>
<proteinExistence type="inferred from homology"/>
<dbReference type="GO" id="GO:0005549">
    <property type="term" value="F:odorant binding"/>
    <property type="evidence" value="ECO:0007669"/>
    <property type="project" value="InterPro"/>
</dbReference>
<evidence type="ECO:0000256" key="4">
    <source>
        <dbReference type="ARBA" id="ARBA00022692"/>
    </source>
</evidence>
<evidence type="ECO:0000256" key="5">
    <source>
        <dbReference type="ARBA" id="ARBA00022725"/>
    </source>
</evidence>
<keyword evidence="5 10" id="KW-0552">Olfaction</keyword>
<keyword evidence="7 10" id="KW-0472">Membrane</keyword>
<feature type="transmembrane region" description="Helical" evidence="10">
    <location>
        <begin position="123"/>
        <end position="142"/>
    </location>
</feature>
<dbReference type="AlphaFoldDB" id="A0AAW2FSA7"/>
<protein>
    <recommendedName>
        <fullName evidence="10">Odorant receptor</fullName>
    </recommendedName>
</protein>
<dbReference type="EMBL" id="JADYXP020000008">
    <property type="protein sequence ID" value="KAL0118851.1"/>
    <property type="molecule type" value="Genomic_DNA"/>
</dbReference>